<feature type="repeat" description="WD" evidence="6">
    <location>
        <begin position="137"/>
        <end position="179"/>
    </location>
</feature>
<evidence type="ECO:0000256" key="2">
    <source>
        <dbReference type="ARBA" id="ARBA00022552"/>
    </source>
</evidence>
<dbReference type="InterPro" id="IPR018983">
    <property type="entry name" value="U3_snoRNA-assocProt_15_C"/>
</dbReference>
<dbReference type="SMART" id="SM00320">
    <property type="entry name" value="WD40"/>
    <property type="match status" value="5"/>
</dbReference>
<protein>
    <submittedName>
        <fullName evidence="9">Small nucleolar ribonucleoprotein complex subunit</fullName>
    </submittedName>
</protein>
<keyword evidence="2" id="KW-0698">rRNA processing</keyword>
<dbReference type="Gene3D" id="2.130.10.10">
    <property type="entry name" value="YVTN repeat-like/Quinoprotein amine dehydrogenase"/>
    <property type="match status" value="2"/>
</dbReference>
<dbReference type="InterPro" id="IPR015943">
    <property type="entry name" value="WD40/YVTN_repeat-like_dom_sf"/>
</dbReference>
<evidence type="ECO:0000256" key="4">
    <source>
        <dbReference type="ARBA" id="ARBA00022737"/>
    </source>
</evidence>
<dbReference type="InterPro" id="IPR036322">
    <property type="entry name" value="WD40_repeat_dom_sf"/>
</dbReference>
<evidence type="ECO:0000256" key="5">
    <source>
        <dbReference type="ARBA" id="ARBA00023242"/>
    </source>
</evidence>
<feature type="compositionally biased region" description="Basic and acidic residues" evidence="7">
    <location>
        <begin position="374"/>
        <end position="385"/>
    </location>
</feature>
<evidence type="ECO:0000256" key="3">
    <source>
        <dbReference type="ARBA" id="ARBA00022574"/>
    </source>
</evidence>
<dbReference type="PROSITE" id="PS50082">
    <property type="entry name" value="WD_REPEATS_2"/>
    <property type="match status" value="3"/>
</dbReference>
<feature type="region of interest" description="Disordered" evidence="7">
    <location>
        <begin position="372"/>
        <end position="391"/>
    </location>
</feature>
<dbReference type="PRINTS" id="PR00320">
    <property type="entry name" value="GPROTEINBRPT"/>
</dbReference>
<dbReference type="HOGENOM" id="CLU_021102_2_1_1"/>
<dbReference type="AlphaFoldDB" id="F0XHC0"/>
<dbReference type="Proteomes" id="UP000007796">
    <property type="component" value="Unassembled WGS sequence"/>
</dbReference>
<accession>F0XHC0</accession>
<keyword evidence="5" id="KW-0539">Nucleus</keyword>
<keyword evidence="4" id="KW-0677">Repeat</keyword>
<dbReference type="GO" id="GO:1990904">
    <property type="term" value="C:ribonucleoprotein complex"/>
    <property type="evidence" value="ECO:0007669"/>
    <property type="project" value="UniProtKB-KW"/>
</dbReference>
<evidence type="ECO:0000259" key="8">
    <source>
        <dbReference type="Pfam" id="PF09384"/>
    </source>
</evidence>
<evidence type="ECO:0000256" key="1">
    <source>
        <dbReference type="ARBA" id="ARBA00004604"/>
    </source>
</evidence>
<dbReference type="GO" id="GO:0006364">
    <property type="term" value="P:rRNA processing"/>
    <property type="evidence" value="ECO:0007669"/>
    <property type="project" value="UniProtKB-KW"/>
</dbReference>
<dbReference type="PROSITE" id="PS50294">
    <property type="entry name" value="WD_REPEATS_REGION"/>
    <property type="match status" value="1"/>
</dbReference>
<comment type="subcellular location">
    <subcellularLocation>
        <location evidence="1">Nucleus</location>
        <location evidence="1">Nucleolus</location>
    </subcellularLocation>
</comment>
<dbReference type="InterPro" id="IPR001680">
    <property type="entry name" value="WD40_rpt"/>
</dbReference>
<evidence type="ECO:0000313" key="10">
    <source>
        <dbReference type="Proteomes" id="UP000007796"/>
    </source>
</evidence>
<name>F0XHC0_GROCL</name>
<evidence type="ECO:0000313" key="9">
    <source>
        <dbReference type="EMBL" id="EFX03231.1"/>
    </source>
</evidence>
<dbReference type="eggNOG" id="KOG0310">
    <property type="taxonomic scope" value="Eukaryota"/>
</dbReference>
<dbReference type="Pfam" id="PF00400">
    <property type="entry name" value="WD40"/>
    <property type="match status" value="3"/>
</dbReference>
<dbReference type="SUPFAM" id="SSF50978">
    <property type="entry name" value="WD40 repeat-like"/>
    <property type="match status" value="1"/>
</dbReference>
<feature type="repeat" description="WD" evidence="6">
    <location>
        <begin position="222"/>
        <end position="241"/>
    </location>
</feature>
<keyword evidence="10" id="KW-1185">Reference proteome</keyword>
<gene>
    <name evidence="9" type="ORF">CMQ_3160</name>
</gene>
<dbReference type="EMBL" id="GL629769">
    <property type="protein sequence ID" value="EFX03231.1"/>
    <property type="molecule type" value="Genomic_DNA"/>
</dbReference>
<dbReference type="PROSITE" id="PS00678">
    <property type="entry name" value="WD_REPEATS_1"/>
    <property type="match status" value="2"/>
</dbReference>
<keyword evidence="9" id="KW-0687">Ribonucleoprotein</keyword>
<dbReference type="GeneID" id="25976230"/>
<feature type="repeat" description="WD" evidence="6">
    <location>
        <begin position="289"/>
        <end position="321"/>
    </location>
</feature>
<dbReference type="InParanoid" id="F0XHC0"/>
<feature type="domain" description="U3 small nucleolar RNA-associated protein 15 C-terminal" evidence="8">
    <location>
        <begin position="424"/>
        <end position="567"/>
    </location>
</feature>
<dbReference type="InterPro" id="IPR019775">
    <property type="entry name" value="WD40_repeat_CS"/>
</dbReference>
<dbReference type="InterPro" id="IPR020472">
    <property type="entry name" value="WD40_PAC1"/>
</dbReference>
<dbReference type="Pfam" id="PF09384">
    <property type="entry name" value="UTP15_C"/>
    <property type="match status" value="1"/>
</dbReference>
<dbReference type="FunCoup" id="F0XHC0">
    <property type="interactions" value="866"/>
</dbReference>
<evidence type="ECO:0000256" key="7">
    <source>
        <dbReference type="SAM" id="MobiDB-lite"/>
    </source>
</evidence>
<evidence type="ECO:0000256" key="6">
    <source>
        <dbReference type="PROSITE-ProRule" id="PRU00221"/>
    </source>
</evidence>
<sequence>MATAVVPLAQLKLATGPEPTTAEQRYWKSFRNAKSHTTTAAWSVTHISYPVAAGSIALLSATASKANDMFAVTAGPRVDLYSIRKREALKSIGRFEAVARSGEIRADGRVLVAGDDSGKMQVFDVSGGSRPVILKTWHVHRQPTWVTKWSPTNLTTLMSASDDKTVRLWDLPSSDAVRTFVGHQDYVRSGAFMPTGGGGAGSGSGARGGHGGSSSSGGSGGGHMLVTGSYDATVRLWDARTPGGAVLTFKHAAPVEAVLPMPSGTVILAAAENSVSVLDVVAARPLQLLTSHQKTVTSLCLASGGERVLSGGLDGHVKVYETGTWQVVAGARYSSPVLSVAAVAAGAAGEARHLAVGMSWGVLSIKTRLTGAAAERDRERQREAAARSAGTLDRLDASKNRTKQLVAARKRLEQVGSTPGSGSGDFVINPTDDARGKKETAWQKDLRHQRFAAALDTALDPSSSGHSSINTLTLLVALQHRSALRDALENRDEVSVQPILKWACRHIVDPRYTAVCTDVGLHLLDLYAEYAAASTELHDGFQTLWRTVRREVEQAQLACQTRGMVENLMMNVA</sequence>
<keyword evidence="3 6" id="KW-0853">WD repeat</keyword>
<reference evidence="9 10" key="1">
    <citation type="journal article" date="2011" name="Proc. Natl. Acad. Sci. U.S.A.">
        <title>Genome and transcriptome analyses of the mountain pine beetle-fungal symbiont Grosmannia clavigera, a lodgepole pine pathogen.</title>
        <authorList>
            <person name="DiGuistini S."/>
            <person name="Wang Y."/>
            <person name="Liao N.Y."/>
            <person name="Taylor G."/>
            <person name="Tanguay P."/>
            <person name="Feau N."/>
            <person name="Henrissat B."/>
            <person name="Chan S.K."/>
            <person name="Hesse-Orce U."/>
            <person name="Alamouti S.M."/>
            <person name="Tsui C.K.M."/>
            <person name="Docking R.T."/>
            <person name="Levasseur A."/>
            <person name="Haridas S."/>
            <person name="Robertson G."/>
            <person name="Birol I."/>
            <person name="Holt R.A."/>
            <person name="Marra M.A."/>
            <person name="Hamelin R.C."/>
            <person name="Hirst M."/>
            <person name="Jones S.J.M."/>
            <person name="Bohlmann J."/>
            <person name="Breuil C."/>
        </authorList>
    </citation>
    <scope>NUCLEOTIDE SEQUENCE [LARGE SCALE GENOMIC DNA]</scope>
    <source>
        <strain evidence="10">kw1407 / UAMH 11150</strain>
    </source>
</reference>
<dbReference type="OrthoDB" id="431715at2759"/>
<proteinExistence type="predicted"/>
<dbReference type="RefSeq" id="XP_014172713.1">
    <property type="nucleotide sequence ID" value="XM_014317238.1"/>
</dbReference>
<organism evidence="10">
    <name type="scientific">Grosmannia clavigera (strain kw1407 / UAMH 11150)</name>
    <name type="common">Blue stain fungus</name>
    <name type="synonym">Graphiocladiella clavigera</name>
    <dbReference type="NCBI Taxonomy" id="655863"/>
    <lineage>
        <taxon>Eukaryota</taxon>
        <taxon>Fungi</taxon>
        <taxon>Dikarya</taxon>
        <taxon>Ascomycota</taxon>
        <taxon>Pezizomycotina</taxon>
        <taxon>Sordariomycetes</taxon>
        <taxon>Sordariomycetidae</taxon>
        <taxon>Ophiostomatales</taxon>
        <taxon>Ophiostomataceae</taxon>
        <taxon>Leptographium</taxon>
    </lineage>
</organism>
<dbReference type="PANTHER" id="PTHR19924">
    <property type="entry name" value="UTP15 U3 SMALL NUCLEOLAR RNA-ASSOCIATED PROTEIN 15 FAMILY MEMBER"/>
    <property type="match status" value="1"/>
</dbReference>
<feature type="region of interest" description="Disordered" evidence="7">
    <location>
        <begin position="197"/>
        <end position="220"/>
    </location>
</feature>
<dbReference type="PANTHER" id="PTHR19924:SF26">
    <property type="entry name" value="U3 SMALL NUCLEOLAR RNA-ASSOCIATED PROTEIN 15 HOMOLOG"/>
    <property type="match status" value="1"/>
</dbReference>
<dbReference type="STRING" id="655863.F0XHC0"/>
<dbReference type="GO" id="GO:0045943">
    <property type="term" value="P:positive regulation of transcription by RNA polymerase I"/>
    <property type="evidence" value="ECO:0007669"/>
    <property type="project" value="TreeGrafter"/>
</dbReference>
<dbReference type="GO" id="GO:0005730">
    <property type="term" value="C:nucleolus"/>
    <property type="evidence" value="ECO:0007669"/>
    <property type="project" value="UniProtKB-SubCell"/>
</dbReference>